<accession>A0A0F9IGQ9</accession>
<dbReference type="AlphaFoldDB" id="A0A0F9IGQ9"/>
<protein>
    <submittedName>
        <fullName evidence="1">Uncharacterized protein</fullName>
    </submittedName>
</protein>
<evidence type="ECO:0000313" key="1">
    <source>
        <dbReference type="EMBL" id="KKL92955.1"/>
    </source>
</evidence>
<gene>
    <name evidence="1" type="ORF">LCGC14_1879480</name>
</gene>
<dbReference type="EMBL" id="LAZR01019324">
    <property type="protein sequence ID" value="KKL92955.1"/>
    <property type="molecule type" value="Genomic_DNA"/>
</dbReference>
<organism evidence="1">
    <name type="scientific">marine sediment metagenome</name>
    <dbReference type="NCBI Taxonomy" id="412755"/>
    <lineage>
        <taxon>unclassified sequences</taxon>
        <taxon>metagenomes</taxon>
        <taxon>ecological metagenomes</taxon>
    </lineage>
</organism>
<reference evidence="1" key="1">
    <citation type="journal article" date="2015" name="Nature">
        <title>Complex archaea that bridge the gap between prokaryotes and eukaryotes.</title>
        <authorList>
            <person name="Spang A."/>
            <person name="Saw J.H."/>
            <person name="Jorgensen S.L."/>
            <person name="Zaremba-Niedzwiedzka K."/>
            <person name="Martijn J."/>
            <person name="Lind A.E."/>
            <person name="van Eijk R."/>
            <person name="Schleper C."/>
            <person name="Guy L."/>
            <person name="Ettema T.J."/>
        </authorList>
    </citation>
    <scope>NUCLEOTIDE SEQUENCE</scope>
</reference>
<sequence>IRKPVNIKSDQFEQINPLNMFIKSVQCMILYVKGVMNETEK</sequence>
<comment type="caution">
    <text evidence="1">The sequence shown here is derived from an EMBL/GenBank/DDBJ whole genome shotgun (WGS) entry which is preliminary data.</text>
</comment>
<name>A0A0F9IGQ9_9ZZZZ</name>
<feature type="non-terminal residue" evidence="1">
    <location>
        <position position="1"/>
    </location>
</feature>
<proteinExistence type="predicted"/>